<gene>
    <name evidence="2" type="ORF">HOLleu_06800</name>
</gene>
<proteinExistence type="predicted"/>
<keyword evidence="3" id="KW-1185">Reference proteome</keyword>
<dbReference type="Proteomes" id="UP001152320">
    <property type="component" value="Chromosome 2"/>
</dbReference>
<feature type="domain" description="GH3 C-terminal" evidence="1">
    <location>
        <begin position="97"/>
        <end position="197"/>
    </location>
</feature>
<comment type="caution">
    <text evidence="2">The sequence shown here is derived from an EMBL/GenBank/DDBJ whole genome shotgun (WGS) entry which is preliminary data.</text>
</comment>
<reference evidence="2" key="1">
    <citation type="submission" date="2021-10" db="EMBL/GenBank/DDBJ databases">
        <title>Tropical sea cucumber genome reveals ecological adaptation and Cuvierian tubules defense mechanism.</title>
        <authorList>
            <person name="Chen T."/>
        </authorList>
    </citation>
    <scope>NUCLEOTIDE SEQUENCE</scope>
    <source>
        <strain evidence="2">Nanhai2018</strain>
        <tissue evidence="2">Muscle</tissue>
    </source>
</reference>
<dbReference type="OrthoDB" id="10004661at2759"/>
<dbReference type="EMBL" id="JAIZAY010000002">
    <property type="protein sequence ID" value="KAJ8047732.1"/>
    <property type="molecule type" value="Genomic_DNA"/>
</dbReference>
<dbReference type="InterPro" id="IPR055378">
    <property type="entry name" value="GH3_C"/>
</dbReference>
<sequence length="211" mass="24113">MAMNYRENAPLRKWKVSLTGGSAFANRGGGHMVHFLHLRLAIKGQNASPVRGDRNLLQVVPFMGLGEREYMGRVRCISTLNVLHIAFTFLSWHNLTYLSSFLFLDNSRGAHYVLFLEMKPAEKESSSLHVDTAALAKEIDDNIYKSHSFFRKFKDSKQIHGSEVHLVKPGSFNELKQFILSNTSATEVQFKMPQKLRTKEMAKIMLLNRIQ</sequence>
<accession>A0A9Q1CLE6</accession>
<protein>
    <recommendedName>
        <fullName evidence="1">GH3 C-terminal domain-containing protein</fullName>
    </recommendedName>
</protein>
<name>A0A9Q1CLE6_HOLLE</name>
<dbReference type="AlphaFoldDB" id="A0A9Q1CLE6"/>
<dbReference type="Pfam" id="PF23572">
    <property type="entry name" value="GH3_C"/>
    <property type="match status" value="1"/>
</dbReference>
<evidence type="ECO:0000259" key="1">
    <source>
        <dbReference type="Pfam" id="PF23572"/>
    </source>
</evidence>
<evidence type="ECO:0000313" key="2">
    <source>
        <dbReference type="EMBL" id="KAJ8047732.1"/>
    </source>
</evidence>
<evidence type="ECO:0000313" key="3">
    <source>
        <dbReference type="Proteomes" id="UP001152320"/>
    </source>
</evidence>
<organism evidence="2 3">
    <name type="scientific">Holothuria leucospilota</name>
    <name type="common">Black long sea cucumber</name>
    <name type="synonym">Mertensiothuria leucospilota</name>
    <dbReference type="NCBI Taxonomy" id="206669"/>
    <lineage>
        <taxon>Eukaryota</taxon>
        <taxon>Metazoa</taxon>
        <taxon>Echinodermata</taxon>
        <taxon>Eleutherozoa</taxon>
        <taxon>Echinozoa</taxon>
        <taxon>Holothuroidea</taxon>
        <taxon>Aspidochirotacea</taxon>
        <taxon>Aspidochirotida</taxon>
        <taxon>Holothuriidae</taxon>
        <taxon>Holothuria</taxon>
    </lineage>
</organism>